<dbReference type="InterPro" id="IPR016161">
    <property type="entry name" value="Ald_DH/histidinol_DH"/>
</dbReference>
<dbReference type="PROSITE" id="PS00687">
    <property type="entry name" value="ALDEHYDE_DEHYDR_GLU"/>
    <property type="match status" value="1"/>
</dbReference>
<evidence type="ECO:0000256" key="2">
    <source>
        <dbReference type="PROSITE-ProRule" id="PRU10007"/>
    </source>
</evidence>
<feature type="active site" evidence="2">
    <location>
        <position position="160"/>
    </location>
</feature>
<evidence type="ECO:0000313" key="6">
    <source>
        <dbReference type="Proteomes" id="UP000523795"/>
    </source>
</evidence>
<evidence type="ECO:0000313" key="5">
    <source>
        <dbReference type="EMBL" id="NKX52778.1"/>
    </source>
</evidence>
<dbReference type="Pfam" id="PF00171">
    <property type="entry name" value="Aldedh"/>
    <property type="match status" value="1"/>
</dbReference>
<feature type="non-terminal residue" evidence="5">
    <location>
        <position position="263"/>
    </location>
</feature>
<dbReference type="InterPro" id="IPR016162">
    <property type="entry name" value="Ald_DH_N"/>
</dbReference>
<dbReference type="PROSITE" id="PS00070">
    <property type="entry name" value="ALDEHYDE_DEHYDR_CYS"/>
    <property type="match status" value="1"/>
</dbReference>
<dbReference type="Proteomes" id="UP000523795">
    <property type="component" value="Unassembled WGS sequence"/>
</dbReference>
<evidence type="ECO:0000256" key="3">
    <source>
        <dbReference type="RuleBase" id="RU003345"/>
    </source>
</evidence>
<dbReference type="InterPro" id="IPR029510">
    <property type="entry name" value="Ald_DH_CS_GLU"/>
</dbReference>
<dbReference type="InterPro" id="IPR016160">
    <property type="entry name" value="Ald_DH_CS_CYS"/>
</dbReference>
<reference evidence="5 6" key="1">
    <citation type="submission" date="2020-04" db="EMBL/GenBank/DDBJ databases">
        <authorList>
            <person name="Liu S."/>
        </authorList>
    </citation>
    <scope>NUCLEOTIDE SEQUENCE [LARGE SCALE GENOMIC DNA]</scope>
    <source>
        <strain evidence="5 6">CGMCC 1.15091</strain>
    </source>
</reference>
<organism evidence="5 6">
    <name type="scientific">Arthrobacter deserti</name>
    <dbReference type="NCBI Taxonomy" id="1742687"/>
    <lineage>
        <taxon>Bacteria</taxon>
        <taxon>Bacillati</taxon>
        <taxon>Actinomycetota</taxon>
        <taxon>Actinomycetes</taxon>
        <taxon>Micrococcales</taxon>
        <taxon>Micrococcaceae</taxon>
        <taxon>Arthrobacter</taxon>
    </lineage>
</organism>
<keyword evidence="1 3" id="KW-0560">Oxidoreductase</keyword>
<dbReference type="InterPro" id="IPR015590">
    <property type="entry name" value="Aldehyde_DH_dom"/>
</dbReference>
<protein>
    <submittedName>
        <fullName evidence="5">Aldehyde dehydrogenase family protein</fullName>
    </submittedName>
</protein>
<sequence>TGKPLGIARMFEVAGAAESFRYNAGWATKPNGETRAVSLPGVWHAYTLREPVGVVGLVEPWNSPLAITAAKLAPALASGCTVVLKPAELTPLTAVRLGELALEAGFPPGVLNIVQGLGAVAGQRIADHPQVDKISFTGSTAVGKHLLAPCAGNHKRVSLELGGKSPVIVYPAADLERAIEGAAMSIFGNAGQVCAAGSRLYVHEAVATEVLSGIAARAQSLKVGPGLDPQTQLGPVISEQQRNRILGYIESGREQGADVLTGG</sequence>
<dbReference type="SUPFAM" id="SSF53720">
    <property type="entry name" value="ALDH-like"/>
    <property type="match status" value="1"/>
</dbReference>
<keyword evidence="6" id="KW-1185">Reference proteome</keyword>
<dbReference type="Gene3D" id="3.40.605.10">
    <property type="entry name" value="Aldehyde Dehydrogenase, Chain A, domain 1"/>
    <property type="match status" value="1"/>
</dbReference>
<evidence type="ECO:0000259" key="4">
    <source>
        <dbReference type="Pfam" id="PF00171"/>
    </source>
</evidence>
<feature type="non-terminal residue" evidence="5">
    <location>
        <position position="1"/>
    </location>
</feature>
<evidence type="ECO:0000256" key="1">
    <source>
        <dbReference type="ARBA" id="ARBA00023002"/>
    </source>
</evidence>
<dbReference type="InterPro" id="IPR016163">
    <property type="entry name" value="Ald_DH_C"/>
</dbReference>
<gene>
    <name evidence="5" type="ORF">HER39_19815</name>
</gene>
<dbReference type="Gene3D" id="3.40.309.10">
    <property type="entry name" value="Aldehyde Dehydrogenase, Chain A, domain 2"/>
    <property type="match status" value="1"/>
</dbReference>
<accession>A0ABX1JU22</accession>
<name>A0ABX1JU22_9MICC</name>
<comment type="caution">
    <text evidence="5">The sequence shown here is derived from an EMBL/GenBank/DDBJ whole genome shotgun (WGS) entry which is preliminary data.</text>
</comment>
<dbReference type="PANTHER" id="PTHR11699">
    <property type="entry name" value="ALDEHYDE DEHYDROGENASE-RELATED"/>
    <property type="match status" value="1"/>
</dbReference>
<comment type="similarity">
    <text evidence="3">Belongs to the aldehyde dehydrogenase family.</text>
</comment>
<feature type="domain" description="Aldehyde dehydrogenase" evidence="4">
    <location>
        <begin position="1"/>
        <end position="263"/>
    </location>
</feature>
<proteinExistence type="inferred from homology"/>
<dbReference type="EMBL" id="JAAZSR010000732">
    <property type="protein sequence ID" value="NKX52778.1"/>
    <property type="molecule type" value="Genomic_DNA"/>
</dbReference>